<dbReference type="EMBL" id="CP019699">
    <property type="protein sequence ID" value="AQS54601.1"/>
    <property type="molecule type" value="Genomic_DNA"/>
</dbReference>
<evidence type="ECO:0000256" key="1">
    <source>
        <dbReference type="SAM" id="Phobius"/>
    </source>
</evidence>
<keyword evidence="3" id="KW-1185">Reference proteome</keyword>
<dbReference type="Proteomes" id="UP000188603">
    <property type="component" value="Chromosome"/>
</dbReference>
<feature type="transmembrane region" description="Helical" evidence="1">
    <location>
        <begin position="9"/>
        <end position="26"/>
    </location>
</feature>
<name>A0A1U9K3I3_9BACL</name>
<dbReference type="AlphaFoldDB" id="A0A1U9K3I3"/>
<keyword evidence="1" id="KW-0812">Transmembrane</keyword>
<dbReference type="OrthoDB" id="1013291at2"/>
<keyword evidence="1" id="KW-1133">Transmembrane helix</keyword>
<dbReference type="Pfam" id="PF07949">
    <property type="entry name" value="YbbR"/>
    <property type="match status" value="4"/>
</dbReference>
<accession>A0A1U9K3I3</accession>
<keyword evidence="1" id="KW-0472">Membrane</keyword>
<dbReference type="InterPro" id="IPR053154">
    <property type="entry name" value="c-di-AMP_regulator"/>
</dbReference>
<evidence type="ECO:0000313" key="3">
    <source>
        <dbReference type="Proteomes" id="UP000188603"/>
    </source>
</evidence>
<dbReference type="PANTHER" id="PTHR37804">
    <property type="entry name" value="CDAA REGULATORY PROTEIN CDAR"/>
    <property type="match status" value="1"/>
</dbReference>
<proteinExistence type="predicted"/>
<dbReference type="STRING" id="1471761.B0W44_01165"/>
<dbReference type="InterPro" id="IPR012505">
    <property type="entry name" value="YbbR"/>
</dbReference>
<gene>
    <name evidence="2" type="ORF">B0W44_01165</name>
</gene>
<evidence type="ECO:0000313" key="2">
    <source>
        <dbReference type="EMBL" id="AQS54601.1"/>
    </source>
</evidence>
<evidence type="ECO:0008006" key="4">
    <source>
        <dbReference type="Google" id="ProtNLM"/>
    </source>
</evidence>
<protein>
    <recommendedName>
        <fullName evidence="4">YbbR-like domain-containing protein YbbR</fullName>
    </recommendedName>
</protein>
<dbReference type="PANTHER" id="PTHR37804:SF1">
    <property type="entry name" value="CDAA REGULATORY PROTEIN CDAR"/>
    <property type="match status" value="1"/>
</dbReference>
<organism evidence="2 3">
    <name type="scientific">Novibacillus thermophilus</name>
    <dbReference type="NCBI Taxonomy" id="1471761"/>
    <lineage>
        <taxon>Bacteria</taxon>
        <taxon>Bacillati</taxon>
        <taxon>Bacillota</taxon>
        <taxon>Bacilli</taxon>
        <taxon>Bacillales</taxon>
        <taxon>Thermoactinomycetaceae</taxon>
        <taxon>Novibacillus</taxon>
    </lineage>
</organism>
<reference evidence="2 3" key="1">
    <citation type="journal article" date="2015" name="Int. J. Syst. Evol. Microbiol.">
        <title>Novibacillus thermophilus gen. nov., sp. nov., a Gram-staining-negative and moderately thermophilic member of the family Thermoactinomycetaceae.</title>
        <authorList>
            <person name="Yang G."/>
            <person name="Chen J."/>
            <person name="Zhou S."/>
        </authorList>
    </citation>
    <scope>NUCLEOTIDE SEQUENCE [LARGE SCALE GENOMIC DNA]</scope>
    <source>
        <strain evidence="2 3">SG-1</strain>
    </source>
</reference>
<dbReference type="Gene3D" id="2.170.120.30">
    <property type="match status" value="2"/>
</dbReference>
<sequence length="404" mass="44498">MDKWLKSNTFVKIMSVGLAILLYIAVNDTPLGRQPANQTTATVIRNVALDAHIDGDRYVVVDMPQTVNLTLRGSSFLLNRVVVGNYRAYVDLTPYGTGVHRNVPVKVEGLPEGIDYVTEPSSVRVVIEEKQQKEVDVQIETVGQPAEGYTLGTPRVSPDRVLVRASEARLEDVELVKAVVNISGQTETIRETVELKAYSGAGDVLEDVEVVEPEADVKVPIVSPSTEVPLRPQVKEFPADGYSIHNLAVKDNRFTVYGNKDVIDQLDVYPGPALDLSGVSKDRTFEVKIPLIEGVNRVEPETVTIDVDVRRAERKVLENIPVKVRGLPDDKQANVVSDEDGTVSVTLEGSPERLNEVDRRDVEAYVNVSDLKSGVHEVEVQFDLPPFIQAVETASIQIELKNDT</sequence>
<dbReference type="KEGG" id="ntr:B0W44_01165"/>
<dbReference type="Gene3D" id="2.170.120.40">
    <property type="entry name" value="YbbR-like domain"/>
    <property type="match status" value="2"/>
</dbReference>
<dbReference type="RefSeq" id="WP_077718420.1">
    <property type="nucleotide sequence ID" value="NZ_CP019699.1"/>
</dbReference>